<evidence type="ECO:0000313" key="5">
    <source>
        <dbReference type="EMBL" id="KAJ5105542.1"/>
    </source>
</evidence>
<keyword evidence="3" id="KW-0687">Ribonucleoprotein</keyword>
<dbReference type="OrthoDB" id="2501249at2759"/>
<dbReference type="PANTHER" id="PTHR41237">
    <property type="entry name" value="37S RIBOSOMAL PROTEIN MRP21, MITOCHONDRIAL"/>
    <property type="match status" value="1"/>
</dbReference>
<evidence type="ECO:0008006" key="7">
    <source>
        <dbReference type="Google" id="ProtNLM"/>
    </source>
</evidence>
<protein>
    <recommendedName>
        <fullName evidence="7">Ribosomal protein S21</fullName>
    </recommendedName>
</protein>
<evidence type="ECO:0000313" key="6">
    <source>
        <dbReference type="Proteomes" id="UP001141434"/>
    </source>
</evidence>
<feature type="region of interest" description="Disordered" evidence="4">
    <location>
        <begin position="91"/>
        <end position="126"/>
    </location>
</feature>
<evidence type="ECO:0000256" key="1">
    <source>
        <dbReference type="ARBA" id="ARBA00006640"/>
    </source>
</evidence>
<dbReference type="GO" id="GO:0005763">
    <property type="term" value="C:mitochondrial small ribosomal subunit"/>
    <property type="evidence" value="ECO:0007669"/>
    <property type="project" value="TreeGrafter"/>
</dbReference>
<reference evidence="5" key="1">
    <citation type="submission" date="2022-11" db="EMBL/GenBank/DDBJ databases">
        <authorList>
            <person name="Petersen C."/>
        </authorList>
    </citation>
    <scope>NUCLEOTIDE SEQUENCE</scope>
    <source>
        <strain evidence="5">IBT 34128</strain>
    </source>
</reference>
<feature type="compositionally biased region" description="Polar residues" evidence="4">
    <location>
        <begin position="56"/>
        <end position="78"/>
    </location>
</feature>
<accession>A0A9W9KHP0</accession>
<feature type="region of interest" description="Disordered" evidence="4">
    <location>
        <begin position="43"/>
        <end position="78"/>
    </location>
</feature>
<gene>
    <name evidence="5" type="ORF">NUU61_002889</name>
</gene>
<sequence length="222" mass="25101">MDARFLSRGFHTRPTPWLLKATRQQPSMLQQPSTSFLSSAFRYSSSISTPPPSTSNKSNDGNNSGPPKQAPTQATTSSFTSDFDEILNKLELSTGTRSGSEDALSRPSKSRSRLIFNGTRAGGGTAIQSRQPRTKLHMKLKPALGRMIFVQPERGMDLGNSIRNLEMLCTSNRVRAAVYEQKYHVRRGVQRKMLRMKRWRSLFRTSFGETVRKIQRMQSQGW</sequence>
<dbReference type="Pfam" id="PF01165">
    <property type="entry name" value="Ribosomal_S21"/>
    <property type="match status" value="1"/>
</dbReference>
<dbReference type="GO" id="GO:0070124">
    <property type="term" value="P:mitochondrial translational initiation"/>
    <property type="evidence" value="ECO:0007669"/>
    <property type="project" value="TreeGrafter"/>
</dbReference>
<keyword evidence="6" id="KW-1185">Reference proteome</keyword>
<dbReference type="AlphaFoldDB" id="A0A9W9KHP0"/>
<dbReference type="Proteomes" id="UP001141434">
    <property type="component" value="Unassembled WGS sequence"/>
</dbReference>
<dbReference type="InterPro" id="IPR052837">
    <property type="entry name" value="Mitoribosomal_bS21"/>
</dbReference>
<evidence type="ECO:0000256" key="3">
    <source>
        <dbReference type="ARBA" id="ARBA00023274"/>
    </source>
</evidence>
<dbReference type="RefSeq" id="XP_056514538.1">
    <property type="nucleotide sequence ID" value="XM_056653471.1"/>
</dbReference>
<reference evidence="5" key="2">
    <citation type="journal article" date="2023" name="IMA Fungus">
        <title>Comparative genomic study of the Penicillium genus elucidates a diverse pangenome and 15 lateral gene transfer events.</title>
        <authorList>
            <person name="Petersen C."/>
            <person name="Sorensen T."/>
            <person name="Nielsen M.R."/>
            <person name="Sondergaard T.E."/>
            <person name="Sorensen J.L."/>
            <person name="Fitzpatrick D.A."/>
            <person name="Frisvad J.C."/>
            <person name="Nielsen K.L."/>
        </authorList>
    </citation>
    <scope>NUCLEOTIDE SEQUENCE</scope>
    <source>
        <strain evidence="5">IBT 34128</strain>
    </source>
</reference>
<comment type="caution">
    <text evidence="5">The sequence shown here is derived from an EMBL/GenBank/DDBJ whole genome shotgun (WGS) entry which is preliminary data.</text>
</comment>
<proteinExistence type="inferred from homology"/>
<evidence type="ECO:0000256" key="2">
    <source>
        <dbReference type="ARBA" id="ARBA00022980"/>
    </source>
</evidence>
<organism evidence="5 6">
    <name type="scientific">Penicillium alfredii</name>
    <dbReference type="NCBI Taxonomy" id="1506179"/>
    <lineage>
        <taxon>Eukaryota</taxon>
        <taxon>Fungi</taxon>
        <taxon>Dikarya</taxon>
        <taxon>Ascomycota</taxon>
        <taxon>Pezizomycotina</taxon>
        <taxon>Eurotiomycetes</taxon>
        <taxon>Eurotiomycetidae</taxon>
        <taxon>Eurotiales</taxon>
        <taxon>Aspergillaceae</taxon>
        <taxon>Penicillium</taxon>
    </lineage>
</organism>
<keyword evidence="2" id="KW-0689">Ribosomal protein</keyword>
<dbReference type="GO" id="GO:0003735">
    <property type="term" value="F:structural constituent of ribosome"/>
    <property type="evidence" value="ECO:0007669"/>
    <property type="project" value="InterPro"/>
</dbReference>
<dbReference type="GeneID" id="81392639"/>
<name>A0A9W9KHP0_9EURO</name>
<evidence type="ECO:0000256" key="4">
    <source>
        <dbReference type="SAM" id="MobiDB-lite"/>
    </source>
</evidence>
<dbReference type="InterPro" id="IPR001911">
    <property type="entry name" value="Ribosomal_bS21"/>
</dbReference>
<dbReference type="EMBL" id="JAPMSZ010000004">
    <property type="protein sequence ID" value="KAJ5105542.1"/>
    <property type="molecule type" value="Genomic_DNA"/>
</dbReference>
<dbReference type="PANTHER" id="PTHR41237:SF1">
    <property type="entry name" value="SMALL RIBOSOMAL SUBUNIT PROTEIN BS21M"/>
    <property type="match status" value="1"/>
</dbReference>
<comment type="similarity">
    <text evidence="1">Belongs to the bacterial ribosomal protein bS21 family.</text>
</comment>